<keyword evidence="2" id="KW-1185">Reference proteome</keyword>
<sequence>MIGRRLREGISTPRDNVNDGGRWSCALQMSHAVVVERVAGSPAVVHHDRAAGRPSCHVVERSQQTSTVKADLSEKEFRVKVLFR</sequence>
<accession>A0A5E4NAC7</accession>
<gene>
    <name evidence="1" type="ORF">CINCED_3A003060</name>
</gene>
<proteinExistence type="predicted"/>
<protein>
    <submittedName>
        <fullName evidence="1">Uncharacterized protein</fullName>
    </submittedName>
</protein>
<evidence type="ECO:0000313" key="1">
    <source>
        <dbReference type="EMBL" id="VVC39375.1"/>
    </source>
</evidence>
<name>A0A5E4NAC7_9HEMI</name>
<evidence type="ECO:0000313" key="2">
    <source>
        <dbReference type="Proteomes" id="UP000325440"/>
    </source>
</evidence>
<dbReference type="EMBL" id="CABPRJ010001895">
    <property type="protein sequence ID" value="VVC39375.1"/>
    <property type="molecule type" value="Genomic_DNA"/>
</dbReference>
<dbReference type="AlphaFoldDB" id="A0A5E4NAC7"/>
<organism evidence="1 2">
    <name type="scientific">Cinara cedri</name>
    <dbReference type="NCBI Taxonomy" id="506608"/>
    <lineage>
        <taxon>Eukaryota</taxon>
        <taxon>Metazoa</taxon>
        <taxon>Ecdysozoa</taxon>
        <taxon>Arthropoda</taxon>
        <taxon>Hexapoda</taxon>
        <taxon>Insecta</taxon>
        <taxon>Pterygota</taxon>
        <taxon>Neoptera</taxon>
        <taxon>Paraneoptera</taxon>
        <taxon>Hemiptera</taxon>
        <taxon>Sternorrhyncha</taxon>
        <taxon>Aphidomorpha</taxon>
        <taxon>Aphidoidea</taxon>
        <taxon>Aphididae</taxon>
        <taxon>Lachninae</taxon>
        <taxon>Cinara</taxon>
    </lineage>
</organism>
<reference evidence="1 2" key="1">
    <citation type="submission" date="2019-08" db="EMBL/GenBank/DDBJ databases">
        <authorList>
            <person name="Alioto T."/>
            <person name="Alioto T."/>
            <person name="Gomez Garrido J."/>
        </authorList>
    </citation>
    <scope>NUCLEOTIDE SEQUENCE [LARGE SCALE GENOMIC DNA]</scope>
</reference>
<dbReference type="Proteomes" id="UP000325440">
    <property type="component" value="Unassembled WGS sequence"/>
</dbReference>